<sequence>MEYDEGDSSASTADMEDHVELDTDNGSASIGDMTDIEHLYTDHDSPSMDNMVDHHSELNYNIDDMVEHYLDYDYDTMMEHRTEHYLDYDHDTMMEHRTEHYLDYDIDTMVEPSFNTTLHKTDGATMRVLPHMILYIELVLWNNKSVPAMIAIDTLLRAQEGATSKVPSYMNHHLGMLRIVIDTRHLKIVVDHHHLMIAIDMRHHMIIADTSHLMFAIDMRHHMIIADTSHLMFAINQHLPRIFDDTPQDMVMMQEDENLDMKRPRLQRPPTHEKISNGARQDATPTSKMVASAHKEEPPIMVPSPPTATTTMAPTRSSSPKMKTVESTLQDEGRSTHLYANMTMICPPRPRSSQCFRCTQDGHHLWECPNLHCDVCTSNKHMTWECNTPQAHKLYFAQLDAQFANKTLQDTIIFKEWCKEMDKMTTMKPTLQDGVEKVEHGMIPSTKVANGVENGEHGMIPSPMEAHGDDKIEPTPICLNDELVPTPCEHESHLAHLSESDSELSDFHPICEFECFHLEDMSDTQSELREVDDRSMEDIAFANTLTSPSFVSSYVAIGSMEDEFPIMEKMYMVHEDDDITPCLQEVKDVDHMDPTTSTTPTSNESDYKGLLTSEGTFKRWCHLPPLHIHEELSSRTTLFQVGGDDAARPSVYTASYTSSPREDAMETRGRKADVTEAWKRRRKRSWTLQAGTSAPDGRNFRPTGTSAPKGRNFRPDAAKMPSSAQRNGSGRNFRPEGPELPPTRNFRPSSAQVPKVRQNAPGCYCKETGHIRN</sequence>
<comment type="caution">
    <text evidence="4">The sequence shown here is derived from an EMBL/GenBank/DDBJ whole genome shotgun (WGS) entry which is preliminary data.</text>
</comment>
<feature type="region of interest" description="Disordered" evidence="2">
    <location>
        <begin position="264"/>
        <end position="331"/>
    </location>
</feature>
<dbReference type="InterPro" id="IPR036875">
    <property type="entry name" value="Znf_CCHC_sf"/>
</dbReference>
<feature type="compositionally biased region" description="Low complexity" evidence="2">
    <location>
        <begin position="307"/>
        <end position="320"/>
    </location>
</feature>
<organism evidence="4 5">
    <name type="scientific">Lolium multiflorum</name>
    <name type="common">Italian ryegrass</name>
    <name type="synonym">Lolium perenne subsp. multiflorum</name>
    <dbReference type="NCBI Taxonomy" id="4521"/>
    <lineage>
        <taxon>Eukaryota</taxon>
        <taxon>Viridiplantae</taxon>
        <taxon>Streptophyta</taxon>
        <taxon>Embryophyta</taxon>
        <taxon>Tracheophyta</taxon>
        <taxon>Spermatophyta</taxon>
        <taxon>Magnoliopsida</taxon>
        <taxon>Liliopsida</taxon>
        <taxon>Poales</taxon>
        <taxon>Poaceae</taxon>
        <taxon>BOP clade</taxon>
        <taxon>Pooideae</taxon>
        <taxon>Poodae</taxon>
        <taxon>Poeae</taxon>
        <taxon>Poeae Chloroplast Group 2 (Poeae type)</taxon>
        <taxon>Loliodinae</taxon>
        <taxon>Loliinae</taxon>
        <taxon>Lolium</taxon>
    </lineage>
</organism>
<evidence type="ECO:0000256" key="2">
    <source>
        <dbReference type="SAM" id="MobiDB-lite"/>
    </source>
</evidence>
<feature type="domain" description="CCHC-type" evidence="3">
    <location>
        <begin position="355"/>
        <end position="370"/>
    </location>
</feature>
<evidence type="ECO:0000256" key="1">
    <source>
        <dbReference type="PROSITE-ProRule" id="PRU00047"/>
    </source>
</evidence>
<proteinExistence type="predicted"/>
<keyword evidence="5" id="KW-1185">Reference proteome</keyword>
<dbReference type="AlphaFoldDB" id="A0AAD8WUZ7"/>
<evidence type="ECO:0000313" key="4">
    <source>
        <dbReference type="EMBL" id="KAK1681454.1"/>
    </source>
</evidence>
<feature type="compositionally biased region" description="Basic and acidic residues" evidence="2">
    <location>
        <begin position="660"/>
        <end position="678"/>
    </location>
</feature>
<dbReference type="SUPFAM" id="SSF57756">
    <property type="entry name" value="Retrovirus zinc finger-like domains"/>
    <property type="match status" value="1"/>
</dbReference>
<accession>A0AAD8WUZ7</accession>
<keyword evidence="1" id="KW-0479">Metal-binding</keyword>
<evidence type="ECO:0000313" key="5">
    <source>
        <dbReference type="Proteomes" id="UP001231189"/>
    </source>
</evidence>
<name>A0AAD8WUZ7_LOLMU</name>
<protein>
    <recommendedName>
        <fullName evidence="3">CCHC-type domain-containing protein</fullName>
    </recommendedName>
</protein>
<dbReference type="PROSITE" id="PS50158">
    <property type="entry name" value="ZF_CCHC"/>
    <property type="match status" value="1"/>
</dbReference>
<dbReference type="GO" id="GO:0008270">
    <property type="term" value="F:zinc ion binding"/>
    <property type="evidence" value="ECO:0007669"/>
    <property type="project" value="UniProtKB-KW"/>
</dbReference>
<keyword evidence="1" id="KW-0862">Zinc</keyword>
<dbReference type="InterPro" id="IPR001878">
    <property type="entry name" value="Znf_CCHC"/>
</dbReference>
<dbReference type="EMBL" id="JAUUTY010000002">
    <property type="protein sequence ID" value="KAK1681454.1"/>
    <property type="molecule type" value="Genomic_DNA"/>
</dbReference>
<dbReference type="GO" id="GO:0003676">
    <property type="term" value="F:nucleic acid binding"/>
    <property type="evidence" value="ECO:0007669"/>
    <property type="project" value="InterPro"/>
</dbReference>
<gene>
    <name evidence="4" type="ORF">QYE76_042302</name>
</gene>
<reference evidence="4" key="1">
    <citation type="submission" date="2023-07" db="EMBL/GenBank/DDBJ databases">
        <title>A chromosome-level genome assembly of Lolium multiflorum.</title>
        <authorList>
            <person name="Chen Y."/>
            <person name="Copetti D."/>
            <person name="Kolliker R."/>
            <person name="Studer B."/>
        </authorList>
    </citation>
    <scope>NUCLEOTIDE SEQUENCE</scope>
    <source>
        <strain evidence="4">02402/16</strain>
        <tissue evidence="4">Leaf</tissue>
    </source>
</reference>
<evidence type="ECO:0000259" key="3">
    <source>
        <dbReference type="PROSITE" id="PS50158"/>
    </source>
</evidence>
<keyword evidence="1" id="KW-0863">Zinc-finger</keyword>
<feature type="region of interest" description="Disordered" evidence="2">
    <location>
        <begin position="650"/>
        <end position="755"/>
    </location>
</feature>
<dbReference type="Proteomes" id="UP001231189">
    <property type="component" value="Unassembled WGS sequence"/>
</dbReference>